<accession>X1BK40</accession>
<dbReference type="AlphaFoldDB" id="X1BK40"/>
<reference evidence="1" key="1">
    <citation type="journal article" date="2014" name="Front. Microbiol.">
        <title>High frequency of phylogenetically diverse reductive dehalogenase-homologous genes in deep subseafloor sedimentary metagenomes.</title>
        <authorList>
            <person name="Kawai M."/>
            <person name="Futagami T."/>
            <person name="Toyoda A."/>
            <person name="Takaki Y."/>
            <person name="Nishi S."/>
            <person name="Hori S."/>
            <person name="Arai W."/>
            <person name="Tsubouchi T."/>
            <person name="Morono Y."/>
            <person name="Uchiyama I."/>
            <person name="Ito T."/>
            <person name="Fujiyama A."/>
            <person name="Inagaki F."/>
            <person name="Takami H."/>
        </authorList>
    </citation>
    <scope>NUCLEOTIDE SEQUENCE</scope>
    <source>
        <strain evidence="1">Expedition CK06-06</strain>
    </source>
</reference>
<evidence type="ECO:0000313" key="1">
    <source>
        <dbReference type="EMBL" id="GAG96284.1"/>
    </source>
</evidence>
<protein>
    <submittedName>
        <fullName evidence="1">Uncharacterized protein</fullName>
    </submittedName>
</protein>
<name>X1BK40_9ZZZZ</name>
<organism evidence="1">
    <name type="scientific">marine sediment metagenome</name>
    <dbReference type="NCBI Taxonomy" id="412755"/>
    <lineage>
        <taxon>unclassified sequences</taxon>
        <taxon>metagenomes</taxon>
        <taxon>ecological metagenomes</taxon>
    </lineage>
</organism>
<sequence length="208" mass="22666">NTLTSDLTQQIRFNDTKTGRFWDVWPMEMSYSHDHQIVTVGKFIGGRPNLIGECDWILDLGIWEDGNCWLDNESWIDNCTSIFLNPAFSGNPVDDWTRVGGSQTGSDPAVFNVGAVLNLQQTITLADGDYTLEYGFSNQTSGFTLAVTQTVSVGSISVGALYTNATVDNFGSVSFTASGVTASVYELKFTPSLPGQAITIEYMNLCPT</sequence>
<gene>
    <name evidence="1" type="ORF">S01H4_36936</name>
</gene>
<dbReference type="EMBL" id="BART01019792">
    <property type="protein sequence ID" value="GAG96284.1"/>
    <property type="molecule type" value="Genomic_DNA"/>
</dbReference>
<proteinExistence type="predicted"/>
<comment type="caution">
    <text evidence="1">The sequence shown here is derived from an EMBL/GenBank/DDBJ whole genome shotgun (WGS) entry which is preliminary data.</text>
</comment>
<feature type="non-terminal residue" evidence="1">
    <location>
        <position position="1"/>
    </location>
</feature>